<comment type="caution">
    <text evidence="1">The sequence shown here is derived from an EMBL/GenBank/DDBJ whole genome shotgun (WGS) entry which is preliminary data.</text>
</comment>
<evidence type="ECO:0000313" key="2">
    <source>
        <dbReference type="Proteomes" id="UP000285236"/>
    </source>
</evidence>
<dbReference type="EMBL" id="QRYP01000045">
    <property type="protein sequence ID" value="RGU92261.1"/>
    <property type="molecule type" value="Genomic_DNA"/>
</dbReference>
<dbReference type="AlphaFoldDB" id="A0AA92TQ32"/>
<organism evidence="1 2">
    <name type="scientific">Segatella copri</name>
    <dbReference type="NCBI Taxonomy" id="165179"/>
    <lineage>
        <taxon>Bacteria</taxon>
        <taxon>Pseudomonadati</taxon>
        <taxon>Bacteroidota</taxon>
        <taxon>Bacteroidia</taxon>
        <taxon>Bacteroidales</taxon>
        <taxon>Prevotellaceae</taxon>
        <taxon>Segatella</taxon>
    </lineage>
</organism>
<evidence type="ECO:0000313" key="1">
    <source>
        <dbReference type="EMBL" id="RGU92261.1"/>
    </source>
</evidence>
<gene>
    <name evidence="1" type="ORF">DWW35_12985</name>
</gene>
<name>A0AA92TQ32_9BACT</name>
<dbReference type="RefSeq" id="WP_118081505.1">
    <property type="nucleotide sequence ID" value="NZ_JAPDUK010000001.1"/>
</dbReference>
<accession>A0AA92TQ32</accession>
<proteinExistence type="predicted"/>
<dbReference type="Proteomes" id="UP000285236">
    <property type="component" value="Unassembled WGS sequence"/>
</dbReference>
<protein>
    <submittedName>
        <fullName evidence="1">Uncharacterized protein</fullName>
    </submittedName>
</protein>
<sequence>MNEASIDDLIIVPTNIALKRQFEELYISSLDAQAALVPFLDKDVDIMVIFDKHKIRSQNIIFSTTLDNVLKMIENG</sequence>
<reference evidence="1 2" key="1">
    <citation type="submission" date="2018-08" db="EMBL/GenBank/DDBJ databases">
        <title>A genome reference for cultivated species of the human gut microbiota.</title>
        <authorList>
            <person name="Zou Y."/>
            <person name="Xue W."/>
            <person name="Luo G."/>
        </authorList>
    </citation>
    <scope>NUCLEOTIDE SEQUENCE [LARGE SCALE GENOMIC DNA]</scope>
    <source>
        <strain evidence="1 2">AF15-25</strain>
    </source>
</reference>